<dbReference type="EMBL" id="ML769549">
    <property type="protein sequence ID" value="KAE9394475.1"/>
    <property type="molecule type" value="Genomic_DNA"/>
</dbReference>
<proteinExistence type="predicted"/>
<sequence length="145" mass="15318">MPTLTPYNVTINSQAANLFYEPYKDGDSSGGWNFTYTLIPDSVAVWTIANGTSYHRTTFPGASMTLTFSGTDIYLYGNASAGSYSISVDGGTAIQGSNNAPQGELLDAVTDLSYGNHTVMLTSTGTNEVAFQYADVTIETIGIPG</sequence>
<name>A0A6A4HBJ7_9AGAR</name>
<organism evidence="1 2">
    <name type="scientific">Gymnopus androsaceus JB14</name>
    <dbReference type="NCBI Taxonomy" id="1447944"/>
    <lineage>
        <taxon>Eukaryota</taxon>
        <taxon>Fungi</taxon>
        <taxon>Dikarya</taxon>
        <taxon>Basidiomycota</taxon>
        <taxon>Agaricomycotina</taxon>
        <taxon>Agaricomycetes</taxon>
        <taxon>Agaricomycetidae</taxon>
        <taxon>Agaricales</taxon>
        <taxon>Marasmiineae</taxon>
        <taxon>Omphalotaceae</taxon>
        <taxon>Gymnopus</taxon>
    </lineage>
</organism>
<accession>A0A6A4HBJ7</accession>
<dbReference type="AlphaFoldDB" id="A0A6A4HBJ7"/>
<dbReference type="OrthoDB" id="2576334at2759"/>
<evidence type="ECO:0000313" key="1">
    <source>
        <dbReference type="EMBL" id="KAE9394475.1"/>
    </source>
</evidence>
<dbReference type="Gene3D" id="2.60.120.260">
    <property type="entry name" value="Galactose-binding domain-like"/>
    <property type="match status" value="1"/>
</dbReference>
<protein>
    <submittedName>
        <fullName evidence="1">Uncharacterized protein</fullName>
    </submittedName>
</protein>
<dbReference type="Proteomes" id="UP000799118">
    <property type="component" value="Unassembled WGS sequence"/>
</dbReference>
<gene>
    <name evidence="1" type="ORF">BT96DRAFT_1047569</name>
</gene>
<evidence type="ECO:0000313" key="2">
    <source>
        <dbReference type="Proteomes" id="UP000799118"/>
    </source>
</evidence>
<keyword evidence="2" id="KW-1185">Reference proteome</keyword>
<reference evidence="1" key="1">
    <citation type="journal article" date="2019" name="Environ. Microbiol.">
        <title>Fungal ecological strategies reflected in gene transcription - a case study of two litter decomposers.</title>
        <authorList>
            <person name="Barbi F."/>
            <person name="Kohler A."/>
            <person name="Barry K."/>
            <person name="Baskaran P."/>
            <person name="Daum C."/>
            <person name="Fauchery L."/>
            <person name="Ihrmark K."/>
            <person name="Kuo A."/>
            <person name="LaButti K."/>
            <person name="Lipzen A."/>
            <person name="Morin E."/>
            <person name="Grigoriev I.V."/>
            <person name="Henrissat B."/>
            <person name="Lindahl B."/>
            <person name="Martin F."/>
        </authorList>
    </citation>
    <scope>NUCLEOTIDE SEQUENCE</scope>
    <source>
        <strain evidence="1">JB14</strain>
    </source>
</reference>